<dbReference type="OrthoDB" id="2997660at2759"/>
<dbReference type="EMBL" id="CM032189">
    <property type="protein sequence ID" value="KAG7087232.1"/>
    <property type="molecule type" value="Genomic_DNA"/>
</dbReference>
<dbReference type="Proteomes" id="UP001049176">
    <property type="component" value="Chromosome 9"/>
</dbReference>
<feature type="compositionally biased region" description="Low complexity" evidence="1">
    <location>
        <begin position="566"/>
        <end position="578"/>
    </location>
</feature>
<gene>
    <name evidence="2" type="ORF">E1B28_013213</name>
</gene>
<keyword evidence="3" id="KW-1185">Reference proteome</keyword>
<feature type="region of interest" description="Disordered" evidence="1">
    <location>
        <begin position="544"/>
        <end position="580"/>
    </location>
</feature>
<dbReference type="RefSeq" id="XP_043003703.1">
    <property type="nucleotide sequence ID" value="XM_043158358.1"/>
</dbReference>
<evidence type="ECO:0000313" key="2">
    <source>
        <dbReference type="EMBL" id="KAG7087232.1"/>
    </source>
</evidence>
<organism evidence="2 3">
    <name type="scientific">Marasmius oreades</name>
    <name type="common">fairy-ring Marasmius</name>
    <dbReference type="NCBI Taxonomy" id="181124"/>
    <lineage>
        <taxon>Eukaryota</taxon>
        <taxon>Fungi</taxon>
        <taxon>Dikarya</taxon>
        <taxon>Basidiomycota</taxon>
        <taxon>Agaricomycotina</taxon>
        <taxon>Agaricomycetes</taxon>
        <taxon>Agaricomycetidae</taxon>
        <taxon>Agaricales</taxon>
        <taxon>Marasmiineae</taxon>
        <taxon>Marasmiaceae</taxon>
        <taxon>Marasmius</taxon>
    </lineage>
</organism>
<feature type="region of interest" description="Disordered" evidence="1">
    <location>
        <begin position="692"/>
        <end position="719"/>
    </location>
</feature>
<protein>
    <submittedName>
        <fullName evidence="2">Uncharacterized protein</fullName>
    </submittedName>
</protein>
<dbReference type="AlphaFoldDB" id="A0A9P7RPS0"/>
<feature type="non-terminal residue" evidence="2">
    <location>
        <position position="719"/>
    </location>
</feature>
<comment type="caution">
    <text evidence="2">The sequence shown here is derived from an EMBL/GenBank/DDBJ whole genome shotgun (WGS) entry which is preliminary data.</text>
</comment>
<reference evidence="2" key="1">
    <citation type="journal article" date="2021" name="Genome Biol. Evol.">
        <title>The assembled and annotated genome of the fairy-ring fungus Marasmius oreades.</title>
        <authorList>
            <person name="Hiltunen M."/>
            <person name="Ament-Velasquez S.L."/>
            <person name="Johannesson H."/>
        </authorList>
    </citation>
    <scope>NUCLEOTIDE SEQUENCE</scope>
    <source>
        <strain evidence="2">03SP1</strain>
    </source>
</reference>
<feature type="region of interest" description="Disordered" evidence="1">
    <location>
        <begin position="620"/>
        <end position="646"/>
    </location>
</feature>
<proteinExistence type="predicted"/>
<dbReference type="GeneID" id="66082288"/>
<evidence type="ECO:0000256" key="1">
    <source>
        <dbReference type="SAM" id="MobiDB-lite"/>
    </source>
</evidence>
<feature type="compositionally biased region" description="Basic residues" evidence="1">
    <location>
        <begin position="692"/>
        <end position="707"/>
    </location>
</feature>
<sequence>MKEQRKQKAVMWHSGRYLKANFGSKRKSKRKLKRYATSNNNTAPITSKRSVVYKWAGCCCVMAQQRTFEIQIADGVIVTLTTCVPGTLYISFPDNTRDSFEATNVLEPVETPADYTIPITIDTPFTPKDLDYDPQQPPHACGIIPEIPQPTRQQLKTMLQENNITPLDNAHRYDNPPPPELFDPYEALVDYEDCMRVWCKTSVDEDAEFIEEPMVSGDQITDLSVDEILTLLPDTPLGLPWGITPFSSVNYPLLVHHAQQMTSQHIRKMLKTHPYIGGPRNFSPKGRDYPIPGKFLHRLLALGWITDEEAKSRWLDIDWFSLRDYRAYLAKKANVGNGNGEFLIVNKKRKEVFDGTMESRERIWKEKKNGVEYKRLDMELKVLMSEGRDQDAAVAFYEKCGAAYVTQVPPNDSDDTGGDVVPMEKCLTAVEVRPNTLPIAQTPSPLPSCSQPHFTSLHDSTDTLPRAQSPDADLIPSRSYNPVTSTVIDGADLASGFDYDTDEGDTGDLEVMQVQMTLSQFDNHPGLAVGSQVLLDALINSPSHKRKVSDLEDDQSDAAQKRRKMTSSSSPPYTSPHPAISLNKRLRAPLPRTPTAPLLQPIPLPDVARLSTPTITSAGQSAAEFTARSPTSSPMVSELPSTPREPGIRRELDVAEEDVVSPAPLRRSARIGTCSRLSSLGTKVKMEILRSPLRHPKRSSRFVKTKTGRMEKAAKNGRA</sequence>
<dbReference type="KEGG" id="more:E1B28_013213"/>
<name>A0A9P7RPS0_9AGAR</name>
<evidence type="ECO:0000313" key="3">
    <source>
        <dbReference type="Proteomes" id="UP001049176"/>
    </source>
</evidence>
<feature type="compositionally biased region" description="Basic and acidic residues" evidence="1">
    <location>
        <begin position="708"/>
        <end position="719"/>
    </location>
</feature>
<accession>A0A9P7RPS0</accession>